<dbReference type="RefSeq" id="WP_064443044.1">
    <property type="nucleotide sequence ID" value="NZ_AP026691.1"/>
</dbReference>
<keyword evidence="1" id="KW-1133">Transmembrane helix</keyword>
<name>A0A1X0M3I3_RHOSG</name>
<keyword evidence="1" id="KW-0472">Membrane</keyword>
<dbReference type="AlphaFoldDB" id="A0A1X0M3I3"/>
<feature type="transmembrane region" description="Helical" evidence="1">
    <location>
        <begin position="67"/>
        <end position="92"/>
    </location>
</feature>
<accession>A0A1X0M3I3</accession>
<dbReference type="EMBL" id="NOVD01000010">
    <property type="protein sequence ID" value="PCK26294.1"/>
    <property type="molecule type" value="Genomic_DNA"/>
</dbReference>
<feature type="transmembrane region" description="Helical" evidence="1">
    <location>
        <begin position="37"/>
        <end position="60"/>
    </location>
</feature>
<reference evidence="2" key="2">
    <citation type="submission" date="2023-02" db="EMBL/GenBank/DDBJ databases">
        <title>A novel hydrolase synthesized by Rhodococcus erythropolis HQ is responsible for the detoxification of Zearalenone.</title>
        <authorList>
            <person name="Hu J."/>
            <person name="Xu J."/>
        </authorList>
    </citation>
    <scope>NUCLEOTIDE SEQUENCE</scope>
    <source>
        <strain evidence="2">HQ</strain>
    </source>
</reference>
<evidence type="ECO:0000313" key="3">
    <source>
        <dbReference type="EMBL" id="PCK26294.1"/>
    </source>
</evidence>
<evidence type="ECO:0000256" key="1">
    <source>
        <dbReference type="SAM" id="Phobius"/>
    </source>
</evidence>
<dbReference type="Proteomes" id="UP000230886">
    <property type="component" value="Unassembled WGS sequence"/>
</dbReference>
<sequence length="171" mass="17320">MFVVFTICFVIGVVALIGAFAVGEVADLGGGHADGLPFLSLTTLATALFGFGAGGVAATLADAPTLVAAIAALALAAVLVVVTRGLLLPYLIKQQDNSHIGRASYSGLLGTVTLTIAAEGWGEVSFVDAEGNRVQAKAVSAQPMALTTGTTVYIADVDDQYLHVVTVDDAI</sequence>
<dbReference type="InterPro" id="IPR012340">
    <property type="entry name" value="NA-bd_OB-fold"/>
</dbReference>
<reference evidence="3 4" key="1">
    <citation type="submission" date="2017-07" db="EMBL/GenBank/DDBJ databases">
        <title>Draft sequence of Rhodococcus enclensis 23b-28.</title>
        <authorList>
            <person name="Besaury L."/>
            <person name="Sancelme M."/>
            <person name="Amato P."/>
            <person name="Lallement A."/>
            <person name="Delort A.-M."/>
        </authorList>
    </citation>
    <scope>NUCLEOTIDE SEQUENCE [LARGE SCALE GENOMIC DNA]</scope>
    <source>
        <strain evidence="3 4">23b-28</strain>
    </source>
</reference>
<dbReference type="EMBL" id="JARDXE010000001">
    <property type="protein sequence ID" value="MDE8643315.1"/>
    <property type="molecule type" value="Genomic_DNA"/>
</dbReference>
<proteinExistence type="predicted"/>
<keyword evidence="1" id="KW-0812">Transmembrane</keyword>
<dbReference type="Gene3D" id="2.40.50.140">
    <property type="entry name" value="Nucleic acid-binding proteins"/>
    <property type="match status" value="1"/>
</dbReference>
<gene>
    <name evidence="3" type="ORF">CHR55_17030</name>
    <name evidence="2" type="ORF">PXH69_00050</name>
</gene>
<protein>
    <submittedName>
        <fullName evidence="3">DUF1449 domain-containing protein</fullName>
    </submittedName>
    <submittedName>
        <fullName evidence="2">DUF1449 family protein</fullName>
    </submittedName>
</protein>
<accession>A0A2A5J9M4</accession>
<organism evidence="3 4">
    <name type="scientific">Rhodococcus qingshengii</name>
    <dbReference type="NCBI Taxonomy" id="334542"/>
    <lineage>
        <taxon>Bacteria</taxon>
        <taxon>Bacillati</taxon>
        <taxon>Actinomycetota</taxon>
        <taxon>Actinomycetes</taxon>
        <taxon>Mycobacteriales</taxon>
        <taxon>Nocardiaceae</taxon>
        <taxon>Rhodococcus</taxon>
        <taxon>Rhodococcus erythropolis group</taxon>
    </lineage>
</organism>
<evidence type="ECO:0000313" key="2">
    <source>
        <dbReference type="EMBL" id="MDE8643315.1"/>
    </source>
</evidence>
<comment type="caution">
    <text evidence="3">The sequence shown here is derived from an EMBL/GenBank/DDBJ whole genome shotgun (WGS) entry which is preliminary data.</text>
</comment>
<dbReference type="Proteomes" id="UP001217325">
    <property type="component" value="Unassembled WGS sequence"/>
</dbReference>
<evidence type="ECO:0000313" key="4">
    <source>
        <dbReference type="Proteomes" id="UP000230886"/>
    </source>
</evidence>